<evidence type="ECO:0000313" key="3">
    <source>
        <dbReference type="EMBL" id="KAF0740295.1"/>
    </source>
</evidence>
<dbReference type="AlphaFoldDB" id="A0A6G0XIW2"/>
<gene>
    <name evidence="3" type="ORF">Ae201684_004294</name>
</gene>
<keyword evidence="4" id="KW-1185">Reference proteome</keyword>
<evidence type="ECO:0000313" key="4">
    <source>
        <dbReference type="Proteomes" id="UP000481153"/>
    </source>
</evidence>
<organism evidence="3 4">
    <name type="scientific">Aphanomyces euteiches</name>
    <dbReference type="NCBI Taxonomy" id="100861"/>
    <lineage>
        <taxon>Eukaryota</taxon>
        <taxon>Sar</taxon>
        <taxon>Stramenopiles</taxon>
        <taxon>Oomycota</taxon>
        <taxon>Saprolegniomycetes</taxon>
        <taxon>Saprolegniales</taxon>
        <taxon>Verrucalvaceae</taxon>
        <taxon>Aphanomyces</taxon>
    </lineage>
</organism>
<dbReference type="SMART" id="SM00580">
    <property type="entry name" value="PUG"/>
    <property type="match status" value="1"/>
</dbReference>
<dbReference type="Proteomes" id="UP000481153">
    <property type="component" value="Unassembled WGS sequence"/>
</dbReference>
<dbReference type="SUPFAM" id="SSF143503">
    <property type="entry name" value="PUG domain-like"/>
    <property type="match status" value="1"/>
</dbReference>
<proteinExistence type="predicted"/>
<dbReference type="EMBL" id="VJMJ01000053">
    <property type="protein sequence ID" value="KAF0740295.1"/>
    <property type="molecule type" value="Genomic_DNA"/>
</dbReference>
<dbReference type="CDD" id="cd09212">
    <property type="entry name" value="PUB"/>
    <property type="match status" value="1"/>
</dbReference>
<sequence>MADESTATFLTLKQVNGDSHKIEIDVATATVLDLKLKVQAKLNYPPEAQRLIFQGRVLDDKNTLASYSLASGLAVHLAVNTKLVPTPATATSTPPPVAPSGPTLAQLLPLLRASPSGPGAIATLTKMAENIINNPGEEKYRKIRLANEALKRKVLDVPHGMACVRAMGFAPGVEDGHLVLVPNASNWEHLLASKRTLDQFNATAAAPAFPFPSAAPAPSSGFPTGGRMSPDMLSSMLQNPMFLQMMQSDPRIQQMAAGNPMLQQALQNPAMLQQSLQMMQNNPYMRQQLEQLMSNPQQMQQMMQGDPMLGNPFGGFGSAAPPSTAPSPFATPMSLNQASSSVPTPQAPPPRQPSAPAAAQPPRSEEDEIAEAIARSLREM</sequence>
<dbReference type="VEuPathDB" id="FungiDB:AeMF1_004755"/>
<feature type="compositionally biased region" description="Low complexity" evidence="1">
    <location>
        <begin position="318"/>
        <end position="344"/>
    </location>
</feature>
<dbReference type="InterPro" id="IPR000626">
    <property type="entry name" value="Ubiquitin-like_dom"/>
</dbReference>
<feature type="domain" description="Ubiquitin-like" evidence="2">
    <location>
        <begin position="28"/>
        <end position="80"/>
    </location>
</feature>
<evidence type="ECO:0000256" key="1">
    <source>
        <dbReference type="SAM" id="MobiDB-lite"/>
    </source>
</evidence>
<dbReference type="Gene3D" id="3.10.20.90">
    <property type="entry name" value="Phosphatidylinositol 3-kinase Catalytic Subunit, Chain A, domain 1"/>
    <property type="match status" value="1"/>
</dbReference>
<dbReference type="PROSITE" id="PS50053">
    <property type="entry name" value="UBIQUITIN_2"/>
    <property type="match status" value="1"/>
</dbReference>
<protein>
    <recommendedName>
        <fullName evidence="2">Ubiquitin-like domain-containing protein</fullName>
    </recommendedName>
</protein>
<dbReference type="PANTHER" id="PTHR10677:SF3">
    <property type="entry name" value="FI07626P-RELATED"/>
    <property type="match status" value="1"/>
</dbReference>
<dbReference type="SMART" id="SM00727">
    <property type="entry name" value="STI1"/>
    <property type="match status" value="2"/>
</dbReference>
<comment type="caution">
    <text evidence="3">The sequence shown here is derived from an EMBL/GenBank/DDBJ whole genome shotgun (WGS) entry which is preliminary data.</text>
</comment>
<dbReference type="SMART" id="SM00213">
    <property type="entry name" value="UBQ"/>
    <property type="match status" value="1"/>
</dbReference>
<reference evidence="3 4" key="1">
    <citation type="submission" date="2019-07" db="EMBL/GenBank/DDBJ databases">
        <title>Genomics analysis of Aphanomyces spp. identifies a new class of oomycete effector associated with host adaptation.</title>
        <authorList>
            <person name="Gaulin E."/>
        </authorList>
    </citation>
    <scope>NUCLEOTIDE SEQUENCE [LARGE SCALE GENOMIC DNA]</scope>
    <source>
        <strain evidence="3 4">ATCC 201684</strain>
    </source>
</reference>
<dbReference type="Pfam" id="PF00240">
    <property type="entry name" value="ubiquitin"/>
    <property type="match status" value="1"/>
</dbReference>
<dbReference type="GO" id="GO:0031593">
    <property type="term" value="F:polyubiquitin modification-dependent protein binding"/>
    <property type="evidence" value="ECO:0007669"/>
    <property type="project" value="TreeGrafter"/>
</dbReference>
<dbReference type="InterPro" id="IPR036339">
    <property type="entry name" value="PUB-like_dom_sf"/>
</dbReference>
<name>A0A6G0XIW2_9STRA</name>
<accession>A0A6G0XIW2</accession>
<dbReference type="PANTHER" id="PTHR10677">
    <property type="entry name" value="UBIQUILIN"/>
    <property type="match status" value="1"/>
</dbReference>
<evidence type="ECO:0000259" key="2">
    <source>
        <dbReference type="PROSITE" id="PS50053"/>
    </source>
</evidence>
<feature type="region of interest" description="Disordered" evidence="1">
    <location>
        <begin position="296"/>
        <end position="368"/>
    </location>
</feature>
<dbReference type="GO" id="GO:0006511">
    <property type="term" value="P:ubiquitin-dependent protein catabolic process"/>
    <property type="evidence" value="ECO:0007669"/>
    <property type="project" value="TreeGrafter"/>
</dbReference>
<dbReference type="GO" id="GO:0005829">
    <property type="term" value="C:cytosol"/>
    <property type="evidence" value="ECO:0007669"/>
    <property type="project" value="TreeGrafter"/>
</dbReference>
<dbReference type="SUPFAM" id="SSF54236">
    <property type="entry name" value="Ubiquitin-like"/>
    <property type="match status" value="1"/>
</dbReference>
<dbReference type="Gene3D" id="1.20.58.2190">
    <property type="match status" value="1"/>
</dbReference>
<dbReference type="InterPro" id="IPR015496">
    <property type="entry name" value="Ubiquilin"/>
</dbReference>
<dbReference type="InterPro" id="IPR018997">
    <property type="entry name" value="PUB_domain"/>
</dbReference>
<dbReference type="InterPro" id="IPR029071">
    <property type="entry name" value="Ubiquitin-like_domsf"/>
</dbReference>
<dbReference type="InterPro" id="IPR006636">
    <property type="entry name" value="STI1_HS-bd"/>
</dbReference>
<dbReference type="Pfam" id="PF09409">
    <property type="entry name" value="PUB"/>
    <property type="match status" value="1"/>
</dbReference>